<evidence type="ECO:0000313" key="2">
    <source>
        <dbReference type="Proteomes" id="UP000474718"/>
    </source>
</evidence>
<proteinExistence type="predicted"/>
<dbReference type="EMBL" id="WWVX01000008">
    <property type="protein sequence ID" value="MZL70288.1"/>
    <property type="molecule type" value="Genomic_DNA"/>
</dbReference>
<organism evidence="1 2">
    <name type="scientific">Bittarella massiliensis</name>
    <name type="common">ex Durand et al. 2017</name>
    <dbReference type="NCBI Taxonomy" id="1720313"/>
    <lineage>
        <taxon>Bacteria</taxon>
        <taxon>Bacillati</taxon>
        <taxon>Bacillota</taxon>
        <taxon>Clostridia</taxon>
        <taxon>Eubacteriales</taxon>
        <taxon>Oscillospiraceae</taxon>
        <taxon>Bittarella (ex Durand et al. 2017)</taxon>
    </lineage>
</organism>
<accession>A0ABW9WYQ1</accession>
<name>A0ABW9WYQ1_9FIRM</name>
<evidence type="ECO:0000313" key="1">
    <source>
        <dbReference type="EMBL" id="MZL70288.1"/>
    </source>
</evidence>
<gene>
    <name evidence="1" type="ORF">GT747_11040</name>
</gene>
<dbReference type="Proteomes" id="UP000474718">
    <property type="component" value="Unassembled WGS sequence"/>
</dbReference>
<sequence>MYLLFRYISRIFAAAAQTPGRTSGAPRKRRGHK</sequence>
<reference evidence="1 2" key="1">
    <citation type="journal article" date="2019" name="Nat. Med.">
        <title>A library of human gut bacterial isolates paired with longitudinal multiomics data enables mechanistic microbiome research.</title>
        <authorList>
            <person name="Poyet M."/>
            <person name="Groussin M."/>
            <person name="Gibbons S.M."/>
            <person name="Avila-Pacheco J."/>
            <person name="Jiang X."/>
            <person name="Kearney S.M."/>
            <person name="Perrotta A.R."/>
            <person name="Berdy B."/>
            <person name="Zhao S."/>
            <person name="Lieberman T.D."/>
            <person name="Swanson P.K."/>
            <person name="Smith M."/>
            <person name="Roesemann S."/>
            <person name="Alexander J.E."/>
            <person name="Rich S.A."/>
            <person name="Livny J."/>
            <person name="Vlamakis H."/>
            <person name="Clish C."/>
            <person name="Bullock K."/>
            <person name="Deik A."/>
            <person name="Scott J."/>
            <person name="Pierce K.A."/>
            <person name="Xavier R.J."/>
            <person name="Alm E.J."/>
        </authorList>
    </citation>
    <scope>NUCLEOTIDE SEQUENCE [LARGE SCALE GENOMIC DNA]</scope>
    <source>
        <strain evidence="1 2">BIOML-A2</strain>
    </source>
</reference>
<keyword evidence="2" id="KW-1185">Reference proteome</keyword>
<comment type="caution">
    <text evidence="1">The sequence shown here is derived from an EMBL/GenBank/DDBJ whole genome shotgun (WGS) entry which is preliminary data.</text>
</comment>
<protein>
    <submittedName>
        <fullName evidence="1">Uncharacterized protein</fullName>
    </submittedName>
</protein>